<keyword evidence="7" id="KW-1185">Reference proteome</keyword>
<dbReference type="AlphaFoldDB" id="A0A3B1KFK0"/>
<dbReference type="STRING" id="7994.ENSAMXP00000053303"/>
<organism evidence="6 7">
    <name type="scientific">Astyanax mexicanus</name>
    <name type="common">Blind cave fish</name>
    <name type="synonym">Astyanax fasciatus mexicanus</name>
    <dbReference type="NCBI Taxonomy" id="7994"/>
    <lineage>
        <taxon>Eukaryota</taxon>
        <taxon>Metazoa</taxon>
        <taxon>Chordata</taxon>
        <taxon>Craniata</taxon>
        <taxon>Vertebrata</taxon>
        <taxon>Euteleostomi</taxon>
        <taxon>Actinopterygii</taxon>
        <taxon>Neopterygii</taxon>
        <taxon>Teleostei</taxon>
        <taxon>Ostariophysi</taxon>
        <taxon>Characiformes</taxon>
        <taxon>Characoidei</taxon>
        <taxon>Acestrorhamphidae</taxon>
        <taxon>Acestrorhamphinae</taxon>
        <taxon>Astyanax</taxon>
    </lineage>
</organism>
<dbReference type="Proteomes" id="UP000018467">
    <property type="component" value="Unassembled WGS sequence"/>
</dbReference>
<dbReference type="InParanoid" id="A0A3B1KFK0"/>
<evidence type="ECO:0000259" key="4">
    <source>
        <dbReference type="Pfam" id="PF01108"/>
    </source>
</evidence>
<feature type="compositionally biased region" description="Basic and acidic residues" evidence="1">
    <location>
        <begin position="317"/>
        <end position="328"/>
    </location>
</feature>
<sequence length="568" mass="63529">MDRNSWVLTLVMFLTMLVHVSGSEMKPQNVTVHIWEGNVTVTWDPPQKNPQGCRYTVQVATYIDYPRVWTNVTNCNLIHGTVCNIGTLFNESEERLVKVYNHMAHGSFSSGDKRFNIKHSLLLPPSFTLQSTPYTVQVKMQRKQLPGVFPFGLDYTAYLWPQGRENETLSDDDTDEDGEIKFSSLDRWQVYCVRVQVKSTTGPSNISPAQCTQIPLDVAVIIYFVFLGLLGFVAVLMIFVCCFLRRSVKMPKSLKPMVSSWQPMSVGSDHVETVTDKGWHLFINKNEEKRQTSEAGLKCPEEDKEWRESLDSGMGMEHLDPSVKDTKCPPDGQTEDVQEDSGCGSLKGTEGSGSIQRTAGEFVTLDVMSRDSGSEGREDSGLGMGHREVSSSLEGEDSGLLSEVVVVGDGYRSQSPSSVDVQKENPESCDMETNMAAPSDGYRCGQVMCSCLEQEYCVWCKFKKPLTEDCQSVTQVQTDSRLLICVSVDEDFGDTAVSNYRKKTLMQTVNLFGMEETVCQPAFHHLDMTPKTSPFFFSSSLLQHNGENRDCITEAHSFTLEDVKLVCL</sequence>
<feature type="compositionally biased region" description="Basic and acidic residues" evidence="1">
    <location>
        <begin position="369"/>
        <end position="389"/>
    </location>
</feature>
<dbReference type="GO" id="GO:0005886">
    <property type="term" value="C:plasma membrane"/>
    <property type="evidence" value="ECO:0007669"/>
    <property type="project" value="TreeGrafter"/>
</dbReference>
<dbReference type="InterPro" id="IPR036116">
    <property type="entry name" value="FN3_sf"/>
</dbReference>
<keyword evidence="2" id="KW-0472">Membrane</keyword>
<dbReference type="Ensembl" id="ENSAMXT00000039834.1">
    <property type="protein sequence ID" value="ENSAMXP00000053303.1"/>
    <property type="gene ID" value="ENSAMXG00000042331.1"/>
</dbReference>
<evidence type="ECO:0000256" key="2">
    <source>
        <dbReference type="SAM" id="Phobius"/>
    </source>
</evidence>
<keyword evidence="3" id="KW-0732">Signal</keyword>
<accession>A0A3B1KFK0</accession>
<reference evidence="7" key="2">
    <citation type="journal article" date="2014" name="Nat. Commun.">
        <title>The cavefish genome reveals candidate genes for eye loss.</title>
        <authorList>
            <person name="McGaugh S.E."/>
            <person name="Gross J.B."/>
            <person name="Aken B."/>
            <person name="Blin M."/>
            <person name="Borowsky R."/>
            <person name="Chalopin D."/>
            <person name="Hinaux H."/>
            <person name="Jeffery W.R."/>
            <person name="Keene A."/>
            <person name="Ma L."/>
            <person name="Minx P."/>
            <person name="Murphy D."/>
            <person name="O'Quin K.E."/>
            <person name="Retaux S."/>
            <person name="Rohner N."/>
            <person name="Searle S.M."/>
            <person name="Stahl B.A."/>
            <person name="Tabin C."/>
            <person name="Volff J.N."/>
            <person name="Yoshizawa M."/>
            <person name="Warren W.C."/>
        </authorList>
    </citation>
    <scope>NUCLEOTIDE SEQUENCE [LARGE SCALE GENOMIC DNA]</scope>
    <source>
        <strain evidence="7">female</strain>
    </source>
</reference>
<evidence type="ECO:0000259" key="5">
    <source>
        <dbReference type="Pfam" id="PF09294"/>
    </source>
</evidence>
<feature type="domain" description="Interferon/interleukin receptor" evidence="5">
    <location>
        <begin position="124"/>
        <end position="214"/>
    </location>
</feature>
<dbReference type="Pfam" id="PF01108">
    <property type="entry name" value="Tissue_fac"/>
    <property type="match status" value="1"/>
</dbReference>
<reference evidence="6" key="3">
    <citation type="submission" date="2025-08" db="UniProtKB">
        <authorList>
            <consortium name="Ensembl"/>
        </authorList>
    </citation>
    <scope>IDENTIFICATION</scope>
</reference>
<dbReference type="Gene3D" id="2.60.40.10">
    <property type="entry name" value="Immunoglobulins"/>
    <property type="match status" value="1"/>
</dbReference>
<dbReference type="Bgee" id="ENSAMXG00000042331">
    <property type="expression patterns" value="Expressed in pharyngeal gill and 11 other cell types or tissues"/>
</dbReference>
<dbReference type="InterPro" id="IPR003961">
    <property type="entry name" value="FN3_dom"/>
</dbReference>
<evidence type="ECO:0000256" key="1">
    <source>
        <dbReference type="SAM" id="MobiDB-lite"/>
    </source>
</evidence>
<feature type="chain" id="PRO_5017255101" evidence="3">
    <location>
        <begin position="23"/>
        <end position="568"/>
    </location>
</feature>
<reference evidence="6" key="4">
    <citation type="submission" date="2025-09" db="UniProtKB">
        <authorList>
            <consortium name="Ensembl"/>
        </authorList>
    </citation>
    <scope>IDENTIFICATION</scope>
</reference>
<name>A0A3B1KFK0_ASTMX</name>
<keyword evidence="2" id="KW-1133">Transmembrane helix</keyword>
<proteinExistence type="predicted"/>
<dbReference type="PANTHER" id="PTHR20859:SF94">
    <property type="entry name" value="CYTOKINE RECEPTOR FAMILY MEMBER B7"/>
    <property type="match status" value="1"/>
</dbReference>
<keyword evidence="2" id="KW-0812">Transmembrane</keyword>
<dbReference type="GO" id="GO:0004896">
    <property type="term" value="F:cytokine receptor activity"/>
    <property type="evidence" value="ECO:0007669"/>
    <property type="project" value="TreeGrafter"/>
</dbReference>
<dbReference type="GeneTree" id="ENSGT00510000054245"/>
<reference evidence="7" key="1">
    <citation type="submission" date="2013-03" db="EMBL/GenBank/DDBJ databases">
        <authorList>
            <person name="Jeffery W."/>
            <person name="Warren W."/>
            <person name="Wilson R.K."/>
        </authorList>
    </citation>
    <scope>NUCLEOTIDE SEQUENCE</scope>
    <source>
        <strain evidence="7">female</strain>
    </source>
</reference>
<feature type="transmembrane region" description="Helical" evidence="2">
    <location>
        <begin position="220"/>
        <end position="244"/>
    </location>
</feature>
<dbReference type="InterPro" id="IPR013783">
    <property type="entry name" value="Ig-like_fold"/>
</dbReference>
<feature type="region of interest" description="Disordered" evidence="1">
    <location>
        <begin position="369"/>
        <end position="397"/>
    </location>
</feature>
<dbReference type="InterPro" id="IPR050650">
    <property type="entry name" value="Type-II_Cytokine-TF_Rcpt"/>
</dbReference>
<dbReference type="Pfam" id="PF09294">
    <property type="entry name" value="Interfer-bind"/>
    <property type="match status" value="1"/>
</dbReference>
<feature type="domain" description="Fibronectin type-III" evidence="4">
    <location>
        <begin position="8"/>
        <end position="89"/>
    </location>
</feature>
<dbReference type="PANTHER" id="PTHR20859">
    <property type="entry name" value="INTERFERON/INTERLEUKIN RECEPTOR"/>
    <property type="match status" value="1"/>
</dbReference>
<evidence type="ECO:0000313" key="6">
    <source>
        <dbReference type="Ensembl" id="ENSAMXP00000053303.1"/>
    </source>
</evidence>
<evidence type="ECO:0000256" key="3">
    <source>
        <dbReference type="SAM" id="SignalP"/>
    </source>
</evidence>
<evidence type="ECO:0000313" key="7">
    <source>
        <dbReference type="Proteomes" id="UP000018467"/>
    </source>
</evidence>
<feature type="signal peptide" evidence="3">
    <location>
        <begin position="1"/>
        <end position="22"/>
    </location>
</feature>
<dbReference type="InterPro" id="IPR015373">
    <property type="entry name" value="Interferon/interleukin_rcp_dom"/>
</dbReference>
<feature type="region of interest" description="Disordered" evidence="1">
    <location>
        <begin position="292"/>
        <end position="354"/>
    </location>
</feature>
<dbReference type="SUPFAM" id="SSF49265">
    <property type="entry name" value="Fibronectin type III"/>
    <property type="match status" value="2"/>
</dbReference>
<protein>
    <submittedName>
        <fullName evidence="6">Interleukin 10 receptor, alpha</fullName>
    </submittedName>
</protein>
<feature type="compositionally biased region" description="Basic and acidic residues" evidence="1">
    <location>
        <begin position="299"/>
        <end position="310"/>
    </location>
</feature>